<proteinExistence type="predicted"/>
<name>A0A5C4NHL0_9RHOB</name>
<keyword evidence="1" id="KW-0472">Membrane</keyword>
<protein>
    <submittedName>
        <fullName evidence="2">Uncharacterized protein</fullName>
    </submittedName>
</protein>
<feature type="transmembrane region" description="Helical" evidence="1">
    <location>
        <begin position="26"/>
        <end position="50"/>
    </location>
</feature>
<reference evidence="2 3" key="1">
    <citation type="submission" date="2019-06" db="EMBL/GenBank/DDBJ databases">
        <authorList>
            <person name="Jiang L."/>
        </authorList>
    </citation>
    <scope>NUCLEOTIDE SEQUENCE [LARGE SCALE GENOMIC DNA]</scope>
    <source>
        <strain evidence="2 3">YIM 48858</strain>
    </source>
</reference>
<organism evidence="2 3">
    <name type="scientific">Rubellimicrobium roseum</name>
    <dbReference type="NCBI Taxonomy" id="687525"/>
    <lineage>
        <taxon>Bacteria</taxon>
        <taxon>Pseudomonadati</taxon>
        <taxon>Pseudomonadota</taxon>
        <taxon>Alphaproteobacteria</taxon>
        <taxon>Rhodobacterales</taxon>
        <taxon>Roseobacteraceae</taxon>
        <taxon>Rubellimicrobium</taxon>
    </lineage>
</organism>
<dbReference type="RefSeq" id="WP_139080066.1">
    <property type="nucleotide sequence ID" value="NZ_VDFV01000002.1"/>
</dbReference>
<gene>
    <name evidence="2" type="ORF">FHG71_02575</name>
</gene>
<keyword evidence="1" id="KW-1133">Transmembrane helix</keyword>
<dbReference type="Proteomes" id="UP000305709">
    <property type="component" value="Unassembled WGS sequence"/>
</dbReference>
<evidence type="ECO:0000313" key="2">
    <source>
        <dbReference type="EMBL" id="TNC74103.1"/>
    </source>
</evidence>
<keyword evidence="1" id="KW-0812">Transmembrane</keyword>
<evidence type="ECO:0000313" key="3">
    <source>
        <dbReference type="Proteomes" id="UP000305709"/>
    </source>
</evidence>
<comment type="caution">
    <text evidence="2">The sequence shown here is derived from an EMBL/GenBank/DDBJ whole genome shotgun (WGS) entry which is preliminary data.</text>
</comment>
<accession>A0A5C4NHL0</accession>
<dbReference type="EMBL" id="VDFV01000002">
    <property type="protein sequence ID" value="TNC74103.1"/>
    <property type="molecule type" value="Genomic_DNA"/>
</dbReference>
<sequence>MAAHLLMALAGGIAAAAMAVMAGLPLWAAALLYVVGGQLGLIASVAVSLLRPEAEERAIPALAAPAALR</sequence>
<evidence type="ECO:0000256" key="1">
    <source>
        <dbReference type="SAM" id="Phobius"/>
    </source>
</evidence>
<dbReference type="AlphaFoldDB" id="A0A5C4NHL0"/>
<keyword evidence="3" id="KW-1185">Reference proteome</keyword>